<gene>
    <name evidence="1" type="ORF">VNO78_00734</name>
</gene>
<dbReference type="AlphaFoldDB" id="A0AAN9T0V8"/>
<name>A0AAN9T0V8_PSOTE</name>
<keyword evidence="2" id="KW-1185">Reference proteome</keyword>
<dbReference type="EMBL" id="JAYMYS010000001">
    <property type="protein sequence ID" value="KAK7410167.1"/>
    <property type="molecule type" value="Genomic_DNA"/>
</dbReference>
<sequence length="75" mass="8122">MNILSSAEKGIPIPVSSTHTLKVIYSEESPAAAVSLEESRQYSSISTGCPIQLQQSVSLHVQPINCKCFSEMLAR</sequence>
<evidence type="ECO:0000313" key="1">
    <source>
        <dbReference type="EMBL" id="KAK7410167.1"/>
    </source>
</evidence>
<proteinExistence type="predicted"/>
<protein>
    <submittedName>
        <fullName evidence="1">Uncharacterized protein</fullName>
    </submittedName>
</protein>
<evidence type="ECO:0000313" key="2">
    <source>
        <dbReference type="Proteomes" id="UP001386955"/>
    </source>
</evidence>
<comment type="caution">
    <text evidence="1">The sequence shown here is derived from an EMBL/GenBank/DDBJ whole genome shotgun (WGS) entry which is preliminary data.</text>
</comment>
<dbReference type="Proteomes" id="UP001386955">
    <property type="component" value="Unassembled WGS sequence"/>
</dbReference>
<reference evidence="1 2" key="1">
    <citation type="submission" date="2024-01" db="EMBL/GenBank/DDBJ databases">
        <title>The genomes of 5 underutilized Papilionoideae crops provide insights into root nodulation and disease resistanc.</title>
        <authorList>
            <person name="Jiang F."/>
        </authorList>
    </citation>
    <scope>NUCLEOTIDE SEQUENCE [LARGE SCALE GENOMIC DNA]</scope>
    <source>
        <strain evidence="1">DUOXIRENSHENG_FW03</strain>
        <tissue evidence="1">Leaves</tissue>
    </source>
</reference>
<accession>A0AAN9T0V8</accession>
<organism evidence="1 2">
    <name type="scientific">Psophocarpus tetragonolobus</name>
    <name type="common">Winged bean</name>
    <name type="synonym">Dolichos tetragonolobus</name>
    <dbReference type="NCBI Taxonomy" id="3891"/>
    <lineage>
        <taxon>Eukaryota</taxon>
        <taxon>Viridiplantae</taxon>
        <taxon>Streptophyta</taxon>
        <taxon>Embryophyta</taxon>
        <taxon>Tracheophyta</taxon>
        <taxon>Spermatophyta</taxon>
        <taxon>Magnoliopsida</taxon>
        <taxon>eudicotyledons</taxon>
        <taxon>Gunneridae</taxon>
        <taxon>Pentapetalae</taxon>
        <taxon>rosids</taxon>
        <taxon>fabids</taxon>
        <taxon>Fabales</taxon>
        <taxon>Fabaceae</taxon>
        <taxon>Papilionoideae</taxon>
        <taxon>50 kb inversion clade</taxon>
        <taxon>NPAAA clade</taxon>
        <taxon>indigoferoid/millettioid clade</taxon>
        <taxon>Phaseoleae</taxon>
        <taxon>Psophocarpus</taxon>
    </lineage>
</organism>